<evidence type="ECO:0008006" key="3">
    <source>
        <dbReference type="Google" id="ProtNLM"/>
    </source>
</evidence>
<evidence type="ECO:0000313" key="2">
    <source>
        <dbReference type="Proteomes" id="UP001303946"/>
    </source>
</evidence>
<dbReference type="Proteomes" id="UP001303946">
    <property type="component" value="Chromosome"/>
</dbReference>
<reference evidence="1 2" key="1">
    <citation type="submission" date="2023-10" db="EMBL/GenBank/DDBJ databases">
        <title>Bacteria for the degradation of biodegradable plastic PBAT(Polybutylene adipate terephthalate).</title>
        <authorList>
            <person name="Weon H.-Y."/>
            <person name="Yeon J."/>
        </authorList>
    </citation>
    <scope>NUCLEOTIDE SEQUENCE [LARGE SCALE GENOMIC DNA]</scope>
    <source>
        <strain evidence="1 2">SBD 7-3</strain>
    </source>
</reference>
<keyword evidence="2" id="KW-1185">Reference proteome</keyword>
<sequence>MAINFDGAPLQVLNAAEEFRQVLNLLRTLDLRDKTRDRLDARSRLLSERLHSFGIDSNHLLHDREWARRPVAGATFWSLGSESQPRGKMFPG</sequence>
<gene>
    <name evidence="1" type="ORF">RXV79_13180</name>
</gene>
<protein>
    <recommendedName>
        <fullName evidence="3">Malate synthase</fullName>
    </recommendedName>
</protein>
<dbReference type="RefSeq" id="WP_257824073.1">
    <property type="nucleotide sequence ID" value="NZ_CP136336.1"/>
</dbReference>
<organism evidence="1 2">
    <name type="scientific">Piscinibacter gummiphilus</name>
    <dbReference type="NCBI Taxonomy" id="946333"/>
    <lineage>
        <taxon>Bacteria</taxon>
        <taxon>Pseudomonadati</taxon>
        <taxon>Pseudomonadota</taxon>
        <taxon>Betaproteobacteria</taxon>
        <taxon>Burkholderiales</taxon>
        <taxon>Sphaerotilaceae</taxon>
        <taxon>Piscinibacter</taxon>
    </lineage>
</organism>
<accession>A0ABZ0CLK2</accession>
<proteinExistence type="predicted"/>
<dbReference type="EMBL" id="CP136336">
    <property type="protein sequence ID" value="WOB05875.1"/>
    <property type="molecule type" value="Genomic_DNA"/>
</dbReference>
<evidence type="ECO:0000313" key="1">
    <source>
        <dbReference type="EMBL" id="WOB05875.1"/>
    </source>
</evidence>
<name>A0ABZ0CLK2_9BURK</name>